<feature type="coiled-coil region" evidence="1">
    <location>
        <begin position="11"/>
        <end position="38"/>
    </location>
</feature>
<dbReference type="RefSeq" id="XP_007418104.1">
    <property type="nucleotide sequence ID" value="XM_007418042.1"/>
</dbReference>
<gene>
    <name evidence="2" type="ORF">MELLADRAFT_95541</name>
</gene>
<dbReference type="KEGG" id="mlr:MELLADRAFT_95541"/>
<dbReference type="HOGENOM" id="CLU_046571_1_0_1"/>
<dbReference type="VEuPathDB" id="FungiDB:MELLADRAFT_95541"/>
<proteinExistence type="predicted"/>
<dbReference type="Proteomes" id="UP000001072">
    <property type="component" value="Unassembled WGS sequence"/>
</dbReference>
<dbReference type="InParanoid" id="F4S9Q0"/>
<dbReference type="AlphaFoldDB" id="F4S9Q0"/>
<accession>F4S9Q0</accession>
<keyword evidence="3" id="KW-1185">Reference proteome</keyword>
<sequence length="363" mass="42081">MDVISTTARKKKERMIELLDMEEKLVEAREDLKKLKLKRVRARTGREKQDLLSLPKSLVLLETQIHNTAAELGAEEFLELTGHTDDRAKPLLALQVAKSKLYEARVGVIEARRRAERTSGSTSQARMNEVKSHKNKAFKTKYNSYHRRVKAYNDQFAPRPLLDDPSLADVERMEITDLFWSGGSTLSHTGEPWASDLPTREGIQLYLTLRSSQEELRRIAREVRQLTQWAVDYQSKIDSIDREAADGIHERQANTVSLHFGLSKDIRRLWFHWNADLISLIRSTSVYLTSPTRLAHDQVLVIKWKSLMEGQFGHWEQALARIDEEEEERDLIGEDEAEVEEDDLYTSENFEMEEEEFENVCII</sequence>
<name>F4S9Q0_MELLP</name>
<dbReference type="OrthoDB" id="2510763at2759"/>
<dbReference type="GeneID" id="18937271"/>
<dbReference type="PANTHER" id="PTHR33096">
    <property type="entry name" value="CXC2 DOMAIN-CONTAINING PROTEIN"/>
    <property type="match status" value="1"/>
</dbReference>
<keyword evidence="1" id="KW-0175">Coiled coil</keyword>
<dbReference type="EMBL" id="GL883172">
    <property type="protein sequence ID" value="EGF98630.1"/>
    <property type="molecule type" value="Genomic_DNA"/>
</dbReference>
<evidence type="ECO:0000313" key="3">
    <source>
        <dbReference type="Proteomes" id="UP000001072"/>
    </source>
</evidence>
<evidence type="ECO:0000313" key="2">
    <source>
        <dbReference type="EMBL" id="EGF98630.1"/>
    </source>
</evidence>
<organism evidence="3">
    <name type="scientific">Melampsora larici-populina (strain 98AG31 / pathotype 3-4-7)</name>
    <name type="common">Poplar leaf rust fungus</name>
    <dbReference type="NCBI Taxonomy" id="747676"/>
    <lineage>
        <taxon>Eukaryota</taxon>
        <taxon>Fungi</taxon>
        <taxon>Dikarya</taxon>
        <taxon>Basidiomycota</taxon>
        <taxon>Pucciniomycotina</taxon>
        <taxon>Pucciniomycetes</taxon>
        <taxon>Pucciniales</taxon>
        <taxon>Melampsoraceae</taxon>
        <taxon>Melampsora</taxon>
    </lineage>
</organism>
<evidence type="ECO:0000256" key="1">
    <source>
        <dbReference type="SAM" id="Coils"/>
    </source>
</evidence>
<reference evidence="3" key="1">
    <citation type="journal article" date="2011" name="Proc. Natl. Acad. Sci. U.S.A.">
        <title>Obligate biotrophy features unraveled by the genomic analysis of rust fungi.</title>
        <authorList>
            <person name="Duplessis S."/>
            <person name="Cuomo C.A."/>
            <person name="Lin Y.-C."/>
            <person name="Aerts A."/>
            <person name="Tisserant E."/>
            <person name="Veneault-Fourrey C."/>
            <person name="Joly D.L."/>
            <person name="Hacquard S."/>
            <person name="Amselem J."/>
            <person name="Cantarel B.L."/>
            <person name="Chiu R."/>
            <person name="Coutinho P.M."/>
            <person name="Feau N."/>
            <person name="Field M."/>
            <person name="Frey P."/>
            <person name="Gelhaye E."/>
            <person name="Goldberg J."/>
            <person name="Grabherr M.G."/>
            <person name="Kodira C.D."/>
            <person name="Kohler A."/>
            <person name="Kuees U."/>
            <person name="Lindquist E.A."/>
            <person name="Lucas S.M."/>
            <person name="Mago R."/>
            <person name="Mauceli E."/>
            <person name="Morin E."/>
            <person name="Murat C."/>
            <person name="Pangilinan J.L."/>
            <person name="Park R."/>
            <person name="Pearson M."/>
            <person name="Quesneville H."/>
            <person name="Rouhier N."/>
            <person name="Sakthikumar S."/>
            <person name="Salamov A.A."/>
            <person name="Schmutz J."/>
            <person name="Selles B."/>
            <person name="Shapiro H."/>
            <person name="Tanguay P."/>
            <person name="Tuskan G.A."/>
            <person name="Henrissat B."/>
            <person name="Van de Peer Y."/>
            <person name="Rouze P."/>
            <person name="Ellis J.G."/>
            <person name="Dodds P.N."/>
            <person name="Schein J.E."/>
            <person name="Zhong S."/>
            <person name="Hamelin R.C."/>
            <person name="Grigoriev I.V."/>
            <person name="Szabo L.J."/>
            <person name="Martin F."/>
        </authorList>
    </citation>
    <scope>NUCLEOTIDE SEQUENCE [LARGE SCALE GENOMIC DNA]</scope>
    <source>
        <strain evidence="3">98AG31 / pathotype 3-4-7</strain>
    </source>
</reference>
<dbReference type="PANTHER" id="PTHR33096:SF1">
    <property type="entry name" value="CXC1-LIKE CYSTEINE CLUSTER ASSOCIATED WITH KDZ TRANSPOSASES DOMAIN-CONTAINING PROTEIN"/>
    <property type="match status" value="1"/>
</dbReference>
<protein>
    <submittedName>
        <fullName evidence="2">Uncharacterized protein</fullName>
    </submittedName>
</protein>